<sequence>MPYARISLMKGKSPEYLRVLSDNLHRALVEMFDVPEEDRFQVFHQLASDEFVFDRDYLCGPRSDDYVLIAITAGRQRNTQTKQAFYRRLADLLEKAPGIRRQDVMVVISTTEADGWSFGDGVATMVIDV</sequence>
<dbReference type="PANTHER" id="PTHR38460">
    <property type="entry name" value="TAUTOMERASE YOLI-RELATED"/>
    <property type="match status" value="1"/>
</dbReference>
<dbReference type="AlphaFoldDB" id="A0A149VWE3"/>
<dbReference type="STRING" id="1789004.FEMY_19210"/>
<dbReference type="EMBL" id="LRRD01000051">
    <property type="protein sequence ID" value="KXW57540.1"/>
    <property type="molecule type" value="Genomic_DNA"/>
</dbReference>
<dbReference type="Pfam" id="PF14552">
    <property type="entry name" value="Tautomerase_2"/>
    <property type="match status" value="1"/>
</dbReference>
<dbReference type="SUPFAM" id="SSF55331">
    <property type="entry name" value="Tautomerase/MIF"/>
    <property type="match status" value="1"/>
</dbReference>
<dbReference type="PANTHER" id="PTHR38460:SF1">
    <property type="entry name" value="TAUTOMERASE YOLI-RELATED"/>
    <property type="match status" value="1"/>
</dbReference>
<evidence type="ECO:0000313" key="2">
    <source>
        <dbReference type="Proteomes" id="UP000075653"/>
    </source>
</evidence>
<dbReference type="InterPro" id="IPR014347">
    <property type="entry name" value="Tautomerase/MIF_sf"/>
</dbReference>
<comment type="caution">
    <text evidence="1">The sequence shown here is derived from an EMBL/GenBank/DDBJ whole genome shotgun (WGS) entry which is preliminary data.</text>
</comment>
<dbReference type="PATRIC" id="fig|1789004.3.peg.1973"/>
<organism evidence="1 2">
    <name type="scientific">Ferrovum myxofaciens</name>
    <dbReference type="NCBI Taxonomy" id="416213"/>
    <lineage>
        <taxon>Bacteria</taxon>
        <taxon>Pseudomonadati</taxon>
        <taxon>Pseudomonadota</taxon>
        <taxon>Betaproteobacteria</taxon>
        <taxon>Ferrovales</taxon>
        <taxon>Ferrovaceae</taxon>
        <taxon>Ferrovum</taxon>
    </lineage>
</organism>
<dbReference type="InterPro" id="IPR037479">
    <property type="entry name" value="Tauto_MSAD"/>
</dbReference>
<accession>A0A149VWE3</accession>
<evidence type="ECO:0000313" key="1">
    <source>
        <dbReference type="EMBL" id="KXW57540.1"/>
    </source>
</evidence>
<dbReference type="Gene3D" id="3.30.429.10">
    <property type="entry name" value="Macrophage Migration Inhibitory Factor"/>
    <property type="match status" value="1"/>
</dbReference>
<keyword evidence="2" id="KW-1185">Reference proteome</keyword>
<proteinExistence type="predicted"/>
<gene>
    <name evidence="1" type="ORF">FEMY_19210</name>
</gene>
<dbReference type="Proteomes" id="UP000075653">
    <property type="component" value="Unassembled WGS sequence"/>
</dbReference>
<reference evidence="1 2" key="1">
    <citation type="submission" date="2016-01" db="EMBL/GenBank/DDBJ databases">
        <title>Genome sequence of the acidophilic iron oxidising Ferrovum strain Z-31.</title>
        <authorList>
            <person name="Poehlein A."/>
            <person name="Ullrich S.R."/>
            <person name="Schloemann M."/>
            <person name="Muehling M."/>
            <person name="Daniel R."/>
        </authorList>
    </citation>
    <scope>NUCLEOTIDE SEQUENCE [LARGE SCALE GENOMIC DNA]</scope>
    <source>
        <strain evidence="1 2">Z-31</strain>
    </source>
</reference>
<name>A0A149VWE3_9PROT</name>
<protein>
    <submittedName>
        <fullName evidence="1">Tautomerase enzyme</fullName>
    </submittedName>
</protein>
<dbReference type="RefSeq" id="WP_062188345.1">
    <property type="nucleotide sequence ID" value="NZ_LRRD01000051.1"/>
</dbReference>